<proteinExistence type="inferred from homology"/>
<dbReference type="GO" id="GO:0051639">
    <property type="term" value="P:actin filament network formation"/>
    <property type="evidence" value="ECO:0007669"/>
    <property type="project" value="TreeGrafter"/>
</dbReference>
<keyword evidence="13" id="KW-0968">Cytoplasmic vesicle</keyword>
<dbReference type="GO" id="GO:0005886">
    <property type="term" value="C:plasma membrane"/>
    <property type="evidence" value="ECO:0007669"/>
    <property type="project" value="UniProtKB-SubCell"/>
</dbReference>
<dbReference type="GO" id="GO:0005856">
    <property type="term" value="C:cytoskeleton"/>
    <property type="evidence" value="ECO:0007669"/>
    <property type="project" value="UniProtKB-SubCell"/>
</dbReference>
<dbReference type="GO" id="GO:0048193">
    <property type="term" value="P:Golgi vesicle transport"/>
    <property type="evidence" value="ECO:0007669"/>
    <property type="project" value="TreeGrafter"/>
</dbReference>
<evidence type="ECO:0000256" key="4">
    <source>
        <dbReference type="ARBA" id="ARBA00010956"/>
    </source>
</evidence>
<keyword evidence="8" id="KW-0677">Repeat</keyword>
<dbReference type="PROSITE" id="PS51377">
    <property type="entry name" value="KIND"/>
    <property type="match status" value="1"/>
</dbReference>
<evidence type="ECO:0000256" key="3">
    <source>
        <dbReference type="ARBA" id="ARBA00004413"/>
    </source>
</evidence>
<dbReference type="InterPro" id="IPR029901">
    <property type="entry name" value="Spire"/>
</dbReference>
<keyword evidence="10" id="KW-0472">Membrane</keyword>
<protein>
    <recommendedName>
        <fullName evidence="14">KIND domain-containing protein</fullName>
    </recommendedName>
</protein>
<dbReference type="Gene3D" id="1.10.510.10">
    <property type="entry name" value="Transferase(Phosphotransferase) domain 1"/>
    <property type="match status" value="1"/>
</dbReference>
<reference evidence="15" key="1">
    <citation type="submission" date="2025-08" db="UniProtKB">
        <authorList>
            <consortium name="Ensembl"/>
        </authorList>
    </citation>
    <scope>IDENTIFICATION</scope>
</reference>
<dbReference type="GO" id="GO:0005938">
    <property type="term" value="C:cell cortex"/>
    <property type="evidence" value="ECO:0007669"/>
    <property type="project" value="TreeGrafter"/>
</dbReference>
<evidence type="ECO:0000256" key="6">
    <source>
        <dbReference type="ARBA" id="ARBA00022475"/>
    </source>
</evidence>
<comment type="subcellular location">
    <subcellularLocation>
        <location evidence="3">Cell membrane</location>
        <topology evidence="3">Peripheral membrane protein</topology>
        <orientation evidence="3">Cytoplasmic side</orientation>
    </subcellularLocation>
    <subcellularLocation>
        <location evidence="2">Cytoplasm</location>
        <location evidence="2">Cytoskeleton</location>
    </subcellularLocation>
    <subcellularLocation>
        <location evidence="1">Cytoplasmic vesicle membrane</location>
        <topology evidence="1">Peripheral membrane protein</topology>
        <orientation evidence="1">Cytoplasmic side</orientation>
    </subcellularLocation>
</comment>
<keyword evidence="7" id="KW-0963">Cytoplasm</keyword>
<evidence type="ECO:0000256" key="13">
    <source>
        <dbReference type="ARBA" id="ARBA00023329"/>
    </source>
</evidence>
<evidence type="ECO:0000259" key="14">
    <source>
        <dbReference type="PROSITE" id="PS51377"/>
    </source>
</evidence>
<keyword evidence="12" id="KW-0206">Cytoskeleton</keyword>
<dbReference type="AlphaFoldDB" id="A0A8C9LLU6"/>
<dbReference type="InterPro" id="IPR011019">
    <property type="entry name" value="KIND_dom"/>
</dbReference>
<dbReference type="Ensembl" id="ENSPTET00000017083.1">
    <property type="protein sequence ID" value="ENSPTEP00000011311.1"/>
    <property type="gene ID" value="ENSPTEG00000012759.1"/>
</dbReference>
<dbReference type="GO" id="GO:0015031">
    <property type="term" value="P:protein transport"/>
    <property type="evidence" value="ECO:0007669"/>
    <property type="project" value="UniProtKB-KW"/>
</dbReference>
<evidence type="ECO:0000256" key="8">
    <source>
        <dbReference type="ARBA" id="ARBA00022737"/>
    </source>
</evidence>
<evidence type="ECO:0000256" key="1">
    <source>
        <dbReference type="ARBA" id="ARBA00004180"/>
    </source>
</evidence>
<dbReference type="GO" id="GO:0051295">
    <property type="term" value="P:establishment of meiotic spindle localization"/>
    <property type="evidence" value="ECO:0007669"/>
    <property type="project" value="TreeGrafter"/>
</dbReference>
<dbReference type="GO" id="GO:0036089">
    <property type="term" value="P:cleavage furrow formation"/>
    <property type="evidence" value="ECO:0007669"/>
    <property type="project" value="TreeGrafter"/>
</dbReference>
<evidence type="ECO:0000313" key="15">
    <source>
        <dbReference type="Ensembl" id="ENSPTEP00000011311.1"/>
    </source>
</evidence>
<evidence type="ECO:0000256" key="11">
    <source>
        <dbReference type="ARBA" id="ARBA00023203"/>
    </source>
</evidence>
<evidence type="ECO:0000256" key="2">
    <source>
        <dbReference type="ARBA" id="ARBA00004245"/>
    </source>
</evidence>
<sequence length="126" mass="13165">MARAGSCGGDAAGAGRPEPWELSLEEVLKAYEQPLNEEQAWAVCFQGCRGLRGSPGRRLRDTGDLLLRGDGSVGAREPEAAEQALTVFLPLEKPKAQACAGTQTVAAFGFSVAPLRAVPTAAQRVG</sequence>
<evidence type="ECO:0000256" key="12">
    <source>
        <dbReference type="ARBA" id="ARBA00023212"/>
    </source>
</evidence>
<name>A0A8C9LLU6_9PRIM</name>
<dbReference type="Proteomes" id="UP000694416">
    <property type="component" value="Unplaced"/>
</dbReference>
<feature type="domain" description="KIND" evidence="14">
    <location>
        <begin position="22"/>
        <end position="126"/>
    </location>
</feature>
<dbReference type="Pfam" id="PF16474">
    <property type="entry name" value="KIND"/>
    <property type="match status" value="1"/>
</dbReference>
<keyword evidence="9" id="KW-0653">Protein transport</keyword>
<evidence type="ECO:0000256" key="10">
    <source>
        <dbReference type="ARBA" id="ARBA00023136"/>
    </source>
</evidence>
<comment type="similarity">
    <text evidence="4">Belongs to the spire family.</text>
</comment>
<evidence type="ECO:0000256" key="7">
    <source>
        <dbReference type="ARBA" id="ARBA00022490"/>
    </source>
</evidence>
<evidence type="ECO:0000256" key="9">
    <source>
        <dbReference type="ARBA" id="ARBA00022927"/>
    </source>
</evidence>
<organism evidence="15 16">
    <name type="scientific">Piliocolobus tephrosceles</name>
    <name type="common">Ugandan red Colobus</name>
    <dbReference type="NCBI Taxonomy" id="591936"/>
    <lineage>
        <taxon>Eukaryota</taxon>
        <taxon>Metazoa</taxon>
        <taxon>Chordata</taxon>
        <taxon>Craniata</taxon>
        <taxon>Vertebrata</taxon>
        <taxon>Euteleostomi</taxon>
        <taxon>Mammalia</taxon>
        <taxon>Eutheria</taxon>
        <taxon>Euarchontoglires</taxon>
        <taxon>Primates</taxon>
        <taxon>Haplorrhini</taxon>
        <taxon>Catarrhini</taxon>
        <taxon>Cercopithecidae</taxon>
        <taxon>Colobinae</taxon>
        <taxon>Piliocolobus</taxon>
    </lineage>
</organism>
<evidence type="ECO:0000313" key="16">
    <source>
        <dbReference type="Proteomes" id="UP000694416"/>
    </source>
</evidence>
<dbReference type="GO" id="GO:0030041">
    <property type="term" value="P:actin filament polymerization"/>
    <property type="evidence" value="ECO:0007669"/>
    <property type="project" value="TreeGrafter"/>
</dbReference>
<dbReference type="PANTHER" id="PTHR21345">
    <property type="entry name" value="SPIRE"/>
    <property type="match status" value="1"/>
</dbReference>
<keyword evidence="5" id="KW-0813">Transport</keyword>
<keyword evidence="6" id="KW-1003">Cell membrane</keyword>
<reference evidence="15" key="2">
    <citation type="submission" date="2025-09" db="UniProtKB">
        <authorList>
            <consortium name="Ensembl"/>
        </authorList>
    </citation>
    <scope>IDENTIFICATION</scope>
</reference>
<dbReference type="GO" id="GO:0003779">
    <property type="term" value="F:actin binding"/>
    <property type="evidence" value="ECO:0007669"/>
    <property type="project" value="UniProtKB-KW"/>
</dbReference>
<accession>A0A8C9LLU6</accession>
<evidence type="ECO:0000256" key="5">
    <source>
        <dbReference type="ARBA" id="ARBA00022448"/>
    </source>
</evidence>
<keyword evidence="11" id="KW-0009">Actin-binding</keyword>
<dbReference type="GO" id="GO:0045010">
    <property type="term" value="P:actin nucleation"/>
    <property type="evidence" value="ECO:0007669"/>
    <property type="project" value="InterPro"/>
</dbReference>
<dbReference type="SMART" id="SM00750">
    <property type="entry name" value="KIND"/>
    <property type="match status" value="1"/>
</dbReference>
<dbReference type="GO" id="GO:0030659">
    <property type="term" value="C:cytoplasmic vesicle membrane"/>
    <property type="evidence" value="ECO:0007669"/>
    <property type="project" value="UniProtKB-SubCell"/>
</dbReference>
<dbReference type="GO" id="GO:0040038">
    <property type="term" value="P:polar body extrusion after meiotic divisions"/>
    <property type="evidence" value="ECO:0007669"/>
    <property type="project" value="TreeGrafter"/>
</dbReference>
<keyword evidence="16" id="KW-1185">Reference proteome</keyword>
<dbReference type="PANTHER" id="PTHR21345:SF5">
    <property type="entry name" value="PROTEIN SPIRE HOMOLOG 2"/>
    <property type="match status" value="1"/>
</dbReference>
<dbReference type="GO" id="GO:0008017">
    <property type="term" value="F:microtubule binding"/>
    <property type="evidence" value="ECO:0007669"/>
    <property type="project" value="TreeGrafter"/>
</dbReference>